<dbReference type="InParanoid" id="A0A369J4H1"/>
<dbReference type="Pfam" id="PF00118">
    <property type="entry name" value="Cpn60_TCP1"/>
    <property type="match status" value="1"/>
</dbReference>
<dbReference type="InterPro" id="IPR027413">
    <property type="entry name" value="GROEL-like_equatorial_sf"/>
</dbReference>
<evidence type="ECO:0000256" key="1">
    <source>
        <dbReference type="ARBA" id="ARBA00008020"/>
    </source>
</evidence>
<dbReference type="EMBL" id="LUEZ02000126">
    <property type="protein sequence ID" value="RDB16302.1"/>
    <property type="molecule type" value="Genomic_DNA"/>
</dbReference>
<keyword evidence="3" id="KW-0067">ATP-binding</keyword>
<keyword evidence="2" id="KW-0547">Nucleotide-binding</keyword>
<dbReference type="GO" id="GO:0005524">
    <property type="term" value="F:ATP binding"/>
    <property type="evidence" value="ECO:0007669"/>
    <property type="project" value="UniProtKB-KW"/>
</dbReference>
<dbReference type="PANTHER" id="PTHR11353">
    <property type="entry name" value="CHAPERONIN"/>
    <property type="match status" value="1"/>
</dbReference>
<evidence type="ECO:0000313" key="7">
    <source>
        <dbReference type="Proteomes" id="UP000076154"/>
    </source>
</evidence>
<dbReference type="InterPro" id="IPR027409">
    <property type="entry name" value="GroEL-like_apical_dom_sf"/>
</dbReference>
<name>A0A369J4H1_HYPMA</name>
<dbReference type="Gene3D" id="3.50.7.10">
    <property type="entry name" value="GroEL"/>
    <property type="match status" value="1"/>
</dbReference>
<dbReference type="SUPFAM" id="SSF54849">
    <property type="entry name" value="GroEL-intermediate domain like"/>
    <property type="match status" value="1"/>
</dbReference>
<evidence type="ECO:0000313" key="6">
    <source>
        <dbReference type="EMBL" id="RDB16302.1"/>
    </source>
</evidence>
<keyword evidence="4" id="KW-0143">Chaperone</keyword>
<comment type="caution">
    <text evidence="6">The sequence shown here is derived from an EMBL/GenBank/DDBJ whole genome shotgun (WGS) entry which is preliminary data.</text>
</comment>
<feature type="region of interest" description="Disordered" evidence="5">
    <location>
        <begin position="332"/>
        <end position="360"/>
    </location>
</feature>
<dbReference type="Gene3D" id="3.30.260.10">
    <property type="entry name" value="TCP-1-like chaperonin intermediate domain"/>
    <property type="match status" value="1"/>
</dbReference>
<evidence type="ECO:0000256" key="3">
    <source>
        <dbReference type="ARBA" id="ARBA00022840"/>
    </source>
</evidence>
<dbReference type="AlphaFoldDB" id="A0A369J4H1"/>
<dbReference type="Gene3D" id="1.10.560.10">
    <property type="entry name" value="GroEL-like equatorial domain"/>
    <property type="match status" value="1"/>
</dbReference>
<dbReference type="SUPFAM" id="SSF48592">
    <property type="entry name" value="GroEL equatorial domain-like"/>
    <property type="match status" value="1"/>
</dbReference>
<keyword evidence="7" id="KW-1185">Reference proteome</keyword>
<evidence type="ECO:0000256" key="2">
    <source>
        <dbReference type="ARBA" id="ARBA00022741"/>
    </source>
</evidence>
<dbReference type="Proteomes" id="UP000076154">
    <property type="component" value="Unassembled WGS sequence"/>
</dbReference>
<protein>
    <submittedName>
        <fullName evidence="6">T-complex protein 1 subunit theta</fullName>
    </submittedName>
</protein>
<dbReference type="InterPro" id="IPR017998">
    <property type="entry name" value="Chaperone_TCP-1"/>
</dbReference>
<organism evidence="6 7">
    <name type="scientific">Hypsizygus marmoreus</name>
    <name type="common">White beech mushroom</name>
    <name type="synonym">Agaricus marmoreus</name>
    <dbReference type="NCBI Taxonomy" id="39966"/>
    <lineage>
        <taxon>Eukaryota</taxon>
        <taxon>Fungi</taxon>
        <taxon>Dikarya</taxon>
        <taxon>Basidiomycota</taxon>
        <taxon>Agaricomycotina</taxon>
        <taxon>Agaricomycetes</taxon>
        <taxon>Agaricomycetidae</taxon>
        <taxon>Agaricales</taxon>
        <taxon>Tricholomatineae</taxon>
        <taxon>Lyophyllaceae</taxon>
        <taxon>Hypsizygus</taxon>
    </lineage>
</organism>
<evidence type="ECO:0000256" key="4">
    <source>
        <dbReference type="ARBA" id="ARBA00023186"/>
    </source>
</evidence>
<evidence type="ECO:0000256" key="5">
    <source>
        <dbReference type="SAM" id="MobiDB-lite"/>
    </source>
</evidence>
<accession>A0A369J4H1</accession>
<dbReference type="STRING" id="39966.A0A369J4H1"/>
<comment type="similarity">
    <text evidence="1">Belongs to the TCP-1 chaperonin family.</text>
</comment>
<sequence length="389" mass="42149">MSLKVPKANNVQLFKEGYKHLQGLEDAVLRNIHAVSELSDLVRTSFGPNGAFSSTISSIKGSYHIIGRNKLLINHLGRLFVTSDAATIIREIEVVHPAAKLLVMASQAQEAEMGDSTNMVLILGGELLKKAENFLIMGLHPSEVIKGYELACAKALVELESLSTFSLPTPLTQSTLASALKPAIASKQYGYEDALAALVAEAALAIMPPNPKNINVDNVRVMKIMGGSLSGSRVVQGMVFGREPEGAHDKKGPGPKLLCTRPRSTLPRLKQKELLIENADEMLNFTTEEEKHLEKIFKEIADSGVKVNSKSCPNDLHPNHPGAIMMSVLGERRRSDSNHTASQGLDTDDTHTLTVSPTHGSALTRSLVKFTVPAKRQKGRGLDFDDLHG</sequence>
<dbReference type="GO" id="GO:0140662">
    <property type="term" value="F:ATP-dependent protein folding chaperone"/>
    <property type="evidence" value="ECO:0007669"/>
    <property type="project" value="InterPro"/>
</dbReference>
<dbReference type="InterPro" id="IPR002423">
    <property type="entry name" value="Cpn60/GroEL/TCP-1"/>
</dbReference>
<gene>
    <name evidence="6" type="primary">cct8_1</name>
    <name evidence="6" type="ORF">Hypma_002997</name>
</gene>
<dbReference type="InterPro" id="IPR027410">
    <property type="entry name" value="TCP-1-like_intermed_sf"/>
</dbReference>
<proteinExistence type="inferred from homology"/>
<dbReference type="OrthoDB" id="1748577at2759"/>
<reference evidence="6" key="1">
    <citation type="submission" date="2018-04" db="EMBL/GenBank/DDBJ databases">
        <title>Whole genome sequencing of Hypsizygus marmoreus.</title>
        <authorList>
            <person name="Choi I.-G."/>
            <person name="Min B."/>
            <person name="Kim J.-G."/>
            <person name="Kim S."/>
            <person name="Oh Y.-L."/>
            <person name="Kong W.-S."/>
            <person name="Park H."/>
            <person name="Jeong J."/>
            <person name="Song E.-S."/>
        </authorList>
    </citation>
    <scope>NUCLEOTIDE SEQUENCE [LARGE SCALE GENOMIC DNA]</scope>
    <source>
        <strain evidence="6">51987-8</strain>
    </source>
</reference>